<dbReference type="AlphaFoldDB" id="A0A2M9YE07"/>
<accession>A0A2M9YE07</accession>
<dbReference type="EMBL" id="NPDR01000002">
    <property type="protein sequence ID" value="PJZ49778.1"/>
    <property type="molecule type" value="Genomic_DNA"/>
</dbReference>
<gene>
    <name evidence="3" type="ORF">CH362_05470</name>
</gene>
<dbReference type="Proteomes" id="UP000231926">
    <property type="component" value="Unassembled WGS sequence"/>
</dbReference>
<feature type="domain" description="SH3b" evidence="2">
    <location>
        <begin position="40"/>
        <end position="100"/>
    </location>
</feature>
<reference evidence="3 4" key="1">
    <citation type="submission" date="2017-07" db="EMBL/GenBank/DDBJ databases">
        <title>Leptospira spp. isolated from tropical soils.</title>
        <authorList>
            <person name="Thibeaux R."/>
            <person name="Iraola G."/>
            <person name="Ferres I."/>
            <person name="Bierque E."/>
            <person name="Girault D."/>
            <person name="Soupe-Gilbert M.-E."/>
            <person name="Picardeau M."/>
            <person name="Goarant C."/>
        </authorList>
    </citation>
    <scope>NUCLEOTIDE SEQUENCE [LARGE SCALE GENOMIC DNA]</scope>
    <source>
        <strain evidence="3 4">FH4-C-A2</strain>
    </source>
</reference>
<feature type="chain" id="PRO_5014664169" description="SH3b domain-containing protein" evidence="1">
    <location>
        <begin position="23"/>
        <end position="213"/>
    </location>
</feature>
<protein>
    <recommendedName>
        <fullName evidence="2">SH3b domain-containing protein</fullName>
    </recommendedName>
</protein>
<organism evidence="3 4">
    <name type="scientific">Leptospira saintgironsiae</name>
    <dbReference type="NCBI Taxonomy" id="2023183"/>
    <lineage>
        <taxon>Bacteria</taxon>
        <taxon>Pseudomonadati</taxon>
        <taxon>Spirochaetota</taxon>
        <taxon>Spirochaetia</taxon>
        <taxon>Leptospirales</taxon>
        <taxon>Leptospiraceae</taxon>
        <taxon>Leptospira</taxon>
    </lineage>
</organism>
<sequence>MNKKLLYIGLITISITYNCASASSKATLPETKLCVSSDNGLKIRESPNQSAKQLGLAKYSESVSILNYSENSETIGNITAKWANVRYGKLEGWAFAGFLKENCPKLENEPKYDGLKSYTNPNYPLFTLESTDQTLGTIYRKSICDNNKITECYRCSYEAGGADCKLISMTVTETIIRMIVKHSNEFKEHNGNYVCETSNGRELEATRIVCYRK</sequence>
<dbReference type="Pfam" id="PF08239">
    <property type="entry name" value="SH3_3"/>
    <property type="match status" value="1"/>
</dbReference>
<keyword evidence="1" id="KW-0732">Signal</keyword>
<feature type="signal peptide" evidence="1">
    <location>
        <begin position="1"/>
        <end position="22"/>
    </location>
</feature>
<dbReference type="OrthoDB" id="335867at2"/>
<evidence type="ECO:0000259" key="2">
    <source>
        <dbReference type="Pfam" id="PF08239"/>
    </source>
</evidence>
<evidence type="ECO:0000313" key="4">
    <source>
        <dbReference type="Proteomes" id="UP000231926"/>
    </source>
</evidence>
<proteinExistence type="predicted"/>
<dbReference type="InterPro" id="IPR003646">
    <property type="entry name" value="SH3-like_bac-type"/>
</dbReference>
<dbReference type="RefSeq" id="WP_100709380.1">
    <property type="nucleotide sequence ID" value="NZ_NPDR01000002.1"/>
</dbReference>
<dbReference type="Gene3D" id="2.30.30.40">
    <property type="entry name" value="SH3 Domains"/>
    <property type="match status" value="1"/>
</dbReference>
<evidence type="ECO:0000256" key="1">
    <source>
        <dbReference type="SAM" id="SignalP"/>
    </source>
</evidence>
<keyword evidence="4" id="KW-1185">Reference proteome</keyword>
<evidence type="ECO:0000313" key="3">
    <source>
        <dbReference type="EMBL" id="PJZ49778.1"/>
    </source>
</evidence>
<comment type="caution">
    <text evidence="3">The sequence shown here is derived from an EMBL/GenBank/DDBJ whole genome shotgun (WGS) entry which is preliminary data.</text>
</comment>
<name>A0A2M9YE07_9LEPT</name>